<keyword evidence="1" id="KW-0812">Transmembrane</keyword>
<keyword evidence="1" id="KW-1133">Transmembrane helix</keyword>
<feature type="transmembrane region" description="Helical" evidence="1">
    <location>
        <begin position="16"/>
        <end position="37"/>
    </location>
</feature>
<gene>
    <name evidence="2" type="ORF">GGQ66_001005</name>
</gene>
<keyword evidence="1" id="KW-0472">Membrane</keyword>
<evidence type="ECO:0000313" key="2">
    <source>
        <dbReference type="EMBL" id="MBB4102470.1"/>
    </source>
</evidence>
<proteinExistence type="predicted"/>
<comment type="caution">
    <text evidence="2">The sequence shown here is derived from an EMBL/GenBank/DDBJ whole genome shotgun (WGS) entry which is preliminary data.</text>
</comment>
<name>A0A7W6K1N6_9HYPH</name>
<accession>A0A7W6K1N6</accession>
<dbReference type="Proteomes" id="UP000584824">
    <property type="component" value="Unassembled WGS sequence"/>
</dbReference>
<dbReference type="EMBL" id="JACIDU010000003">
    <property type="protein sequence ID" value="MBB4102470.1"/>
    <property type="molecule type" value="Genomic_DNA"/>
</dbReference>
<dbReference type="RefSeq" id="WP_306414064.1">
    <property type="nucleotide sequence ID" value="NZ_JACIDU010000003.1"/>
</dbReference>
<keyword evidence="3" id="KW-1185">Reference proteome</keyword>
<dbReference type="AlphaFoldDB" id="A0A7W6K1N6"/>
<protein>
    <recommendedName>
        <fullName evidence="4">Transmembrane anchored protein</fullName>
    </recommendedName>
</protein>
<reference evidence="2 3" key="1">
    <citation type="submission" date="2020-08" db="EMBL/GenBank/DDBJ databases">
        <title>Genomic Encyclopedia of Type Strains, Phase IV (KMG-IV): sequencing the most valuable type-strain genomes for metagenomic binning, comparative biology and taxonomic classification.</title>
        <authorList>
            <person name="Goeker M."/>
        </authorList>
    </citation>
    <scope>NUCLEOTIDE SEQUENCE [LARGE SCALE GENOMIC DNA]</scope>
    <source>
        <strain evidence="2 3">DSM 26385</strain>
    </source>
</reference>
<evidence type="ECO:0008006" key="4">
    <source>
        <dbReference type="Google" id="ProtNLM"/>
    </source>
</evidence>
<organism evidence="2 3">
    <name type="scientific">Allorhizobium borbori</name>
    <dbReference type="NCBI Taxonomy" id="485907"/>
    <lineage>
        <taxon>Bacteria</taxon>
        <taxon>Pseudomonadati</taxon>
        <taxon>Pseudomonadota</taxon>
        <taxon>Alphaproteobacteria</taxon>
        <taxon>Hyphomicrobiales</taxon>
        <taxon>Rhizobiaceae</taxon>
        <taxon>Rhizobium/Agrobacterium group</taxon>
        <taxon>Allorhizobium</taxon>
    </lineage>
</organism>
<evidence type="ECO:0000313" key="3">
    <source>
        <dbReference type="Proteomes" id="UP000584824"/>
    </source>
</evidence>
<sequence>MTTDPIQETPLLSGRALRITIVVVGLLVLLLVAINVIGRRLGETIALAGHTTSTDIYDITIGPDRLSLVANTIRFPQARAHGATDRIDLYLAWPEMTGYSAETSHRFNDLSRPGQLIFIQLGQSTMSRDMSGRLEPIYRDLFEGEERPLEAGLVLHHLRKDSGYAGEVMITGKRNGQPDYAVRCILPEDPHLATNADCQRDIFAGHDLTVLYRFSSTLLRDWQAVDEAVRTYIDARLIHAGALQQDR</sequence>
<evidence type="ECO:0000256" key="1">
    <source>
        <dbReference type="SAM" id="Phobius"/>
    </source>
</evidence>